<sequence>MFADEIRRTANLGSSQNAVISTYMASCKQYDVVPSSSIVEQLQDVGCSSLKCAGTQL</sequence>
<dbReference type="Proteomes" id="UP000265618">
    <property type="component" value="Unassembled WGS sequence"/>
</dbReference>
<evidence type="ECO:0000313" key="2">
    <source>
        <dbReference type="Proteomes" id="UP000265618"/>
    </source>
</evidence>
<reference evidence="1 2" key="1">
    <citation type="journal article" date="2018" name="PLoS ONE">
        <title>The draft genome of Kipferlia bialata reveals reductive genome evolution in fornicate parasites.</title>
        <authorList>
            <person name="Tanifuji G."/>
            <person name="Takabayashi S."/>
            <person name="Kume K."/>
            <person name="Takagi M."/>
            <person name="Nakayama T."/>
            <person name="Kamikawa R."/>
            <person name="Inagaki Y."/>
            <person name="Hashimoto T."/>
        </authorList>
    </citation>
    <scope>NUCLEOTIDE SEQUENCE [LARGE SCALE GENOMIC DNA]</scope>
    <source>
        <strain evidence="1">NY0173</strain>
    </source>
</reference>
<organism evidence="1 2">
    <name type="scientific">Kipferlia bialata</name>
    <dbReference type="NCBI Taxonomy" id="797122"/>
    <lineage>
        <taxon>Eukaryota</taxon>
        <taxon>Metamonada</taxon>
        <taxon>Carpediemonas-like organisms</taxon>
        <taxon>Kipferlia</taxon>
    </lineage>
</organism>
<protein>
    <submittedName>
        <fullName evidence="1">Uncharacterized protein</fullName>
    </submittedName>
</protein>
<dbReference type="AlphaFoldDB" id="A0A391P084"/>
<feature type="non-terminal residue" evidence="1">
    <location>
        <position position="1"/>
    </location>
</feature>
<name>A0A391P084_9EUKA</name>
<dbReference type="EMBL" id="BDIP01010869">
    <property type="protein sequence ID" value="GCA65366.1"/>
    <property type="molecule type" value="Genomic_DNA"/>
</dbReference>
<comment type="caution">
    <text evidence="1">The sequence shown here is derived from an EMBL/GenBank/DDBJ whole genome shotgun (WGS) entry which is preliminary data.</text>
</comment>
<keyword evidence="2" id="KW-1185">Reference proteome</keyword>
<proteinExistence type="predicted"/>
<accession>A0A391P084</accession>
<evidence type="ECO:0000313" key="1">
    <source>
        <dbReference type="EMBL" id="GCA65366.1"/>
    </source>
</evidence>
<gene>
    <name evidence="1" type="ORF">KIPB_016956</name>
</gene>